<proteinExistence type="predicted"/>
<dbReference type="OrthoDB" id="5422581at2759"/>
<comment type="caution">
    <text evidence="2">The sequence shown here is derived from an EMBL/GenBank/DDBJ whole genome shotgun (WGS) entry which is preliminary data.</text>
</comment>
<feature type="region of interest" description="Disordered" evidence="1">
    <location>
        <begin position="1"/>
        <end position="20"/>
    </location>
</feature>
<gene>
    <name evidence="2" type="ORF">H072_2203</name>
</gene>
<reference evidence="2 3" key="1">
    <citation type="journal article" date="2013" name="PLoS Genet.">
        <title>Genomic mechanisms accounting for the adaptation to parasitism in nematode-trapping fungi.</title>
        <authorList>
            <person name="Meerupati T."/>
            <person name="Andersson K.M."/>
            <person name="Friman E."/>
            <person name="Kumar D."/>
            <person name="Tunlid A."/>
            <person name="Ahren D."/>
        </authorList>
    </citation>
    <scope>NUCLEOTIDE SEQUENCE [LARGE SCALE GENOMIC DNA]</scope>
    <source>
        <strain evidence="2 3">CBS 200.50</strain>
    </source>
</reference>
<feature type="region of interest" description="Disordered" evidence="1">
    <location>
        <begin position="1113"/>
        <end position="1195"/>
    </location>
</feature>
<feature type="non-terminal residue" evidence="2">
    <location>
        <position position="1195"/>
    </location>
</feature>
<accession>S8BWD0</accession>
<dbReference type="HOGENOM" id="CLU_271445_0_0_1"/>
<name>S8BWD0_DACHA</name>
<protein>
    <submittedName>
        <fullName evidence="2">Uncharacterized protein</fullName>
    </submittedName>
</protein>
<evidence type="ECO:0000313" key="3">
    <source>
        <dbReference type="Proteomes" id="UP000015100"/>
    </source>
</evidence>
<dbReference type="Proteomes" id="UP000015100">
    <property type="component" value="Unassembled WGS sequence"/>
</dbReference>
<organism evidence="2 3">
    <name type="scientific">Dactylellina haptotyla (strain CBS 200.50)</name>
    <name type="common">Nematode-trapping fungus</name>
    <name type="synonym">Monacrosporium haptotylum</name>
    <dbReference type="NCBI Taxonomy" id="1284197"/>
    <lineage>
        <taxon>Eukaryota</taxon>
        <taxon>Fungi</taxon>
        <taxon>Dikarya</taxon>
        <taxon>Ascomycota</taxon>
        <taxon>Pezizomycotina</taxon>
        <taxon>Orbiliomycetes</taxon>
        <taxon>Orbiliales</taxon>
        <taxon>Orbiliaceae</taxon>
        <taxon>Dactylellina</taxon>
    </lineage>
</organism>
<keyword evidence="3" id="KW-1185">Reference proteome</keyword>
<evidence type="ECO:0000256" key="1">
    <source>
        <dbReference type="SAM" id="MobiDB-lite"/>
    </source>
</evidence>
<dbReference type="AlphaFoldDB" id="S8BWD0"/>
<evidence type="ECO:0000313" key="2">
    <source>
        <dbReference type="EMBL" id="EPS43803.1"/>
    </source>
</evidence>
<sequence length="1195" mass="133355">MDLSPSQPNSVSSSPPNSVASNWDQIIAERKIPPNSIHFEIFCDDPGSPGLQNYDPNTNENNQNINMPNLPPTLPAETAAHLPANRRIENVIRDTLFNVLNDRVALNNGPDALKDSAVQSQTDSFEQAVNRRRSDFAMQSNFVRRDTWDWTKHPPSPAGSPHPHPHPSFPLNQLPNPGESSGVLKPQHQLNFNQPNTGIHPTLPWVGMEYSNTAMGLNANPDPDRGYAAAGSFLQPNMMPQSFNHQSQQNMRPFTGGRSTLSELPIPMAPPMSAYPAPTFHPSIIPSAMPYPTGRPYLNFNGQPMNMGNSFRTMRPPPGLPYPARRQPGRSGSPMMQEIMPIKLSQSLHSQIPPALLQTGAVSVLETTLNGNSGIQPAASEDSTKKRQFSEAYKRLYILKQIKQTPGDDILTTANLKRLADGHDNGEWDKIPMEQQRKLFYVIFQLLADTFWQSCDKMEQTISVAITILSKSHLPDDSLTEEKDWLQEALPETHETVWKSLRPQISFDRDPLLLWNRRIFDPYYPDLKEIPPIPSPARPVFSEHEILMELGAVLQEVRDYSRRYFSALGADPLDSEMQAFLLEMCGGSEELLASLINSVDSKYLLVAGFIKRILFKICLGTGWFWEGLCDKLSGLFSLEENLFNDPGYDHRQIASIQWRSHRFMQFMDQPWFEQYVIDPRSKHTADKMYELLLPLQRKTEATMGSLPKREFGLYEDLFELVQCFARLAAKMYEANALWPYRFPEPGEILDKSRMMWDDPERKKMVAIILHTPGKEPIDTLIVKAECLMLPSMEGVGRFSESRLTGGMRLGLRSAARRIATMPVLKPTGSTAQLARLRMFSASYQTPQNKPQKVSPITPVGQGTSYNAVRASASAQNITPIRPAQTQGNISHMRGNFHIPQREPVISQTPAVPRIAYATNPYTGVVSQYIPPSHMPQQYQMPQMQQMATGQAFGLNPPSFTNQPFAQMNMQYQGYMPRIEHQRFNPVSQYQSYGPNFPQRGVSQPGYPQQSNAPVHFAQPAAAVPMGPPPSRQVVPSAVFTNRGRSAAELAQPQPRHGISVVRLDMDSSGRLVATPANSDADISDATPHVIENSETGSPHEVLVQSRRRRALTPRFARFDTRSTRSVPDDFPSLERTTGVDAGVAGSDVFSEASERSEGQKEGPAVFDSEAFPSGGSPGGSEGEYENDENVPPLDN</sequence>
<feature type="non-terminal residue" evidence="2">
    <location>
        <position position="1"/>
    </location>
</feature>
<dbReference type="EMBL" id="AQGS01000065">
    <property type="protein sequence ID" value="EPS43803.1"/>
    <property type="molecule type" value="Genomic_DNA"/>
</dbReference>
<reference evidence="3" key="2">
    <citation type="submission" date="2013-04" db="EMBL/GenBank/DDBJ databases">
        <title>Genomic mechanisms accounting for the adaptation to parasitism in nematode-trapping fungi.</title>
        <authorList>
            <person name="Ahren D.G."/>
        </authorList>
    </citation>
    <scope>NUCLEOTIDE SEQUENCE [LARGE SCALE GENOMIC DNA]</scope>
    <source>
        <strain evidence="3">CBS 200.50</strain>
    </source>
</reference>
<feature type="compositionally biased region" description="Pro residues" evidence="1">
    <location>
        <begin position="154"/>
        <end position="168"/>
    </location>
</feature>
<feature type="region of interest" description="Disordered" evidence="1">
    <location>
        <begin position="147"/>
        <end position="190"/>
    </location>
</feature>